<proteinExistence type="predicted"/>
<reference evidence="1" key="2">
    <citation type="submission" date="2025-09" db="UniProtKB">
        <authorList>
            <consortium name="EnsemblPlants"/>
        </authorList>
    </citation>
    <scope>IDENTIFICATION</scope>
</reference>
<dbReference type="Proteomes" id="UP001732700">
    <property type="component" value="Chromosome 2C"/>
</dbReference>
<keyword evidence="2" id="KW-1185">Reference proteome</keyword>
<evidence type="ECO:0000313" key="2">
    <source>
        <dbReference type="Proteomes" id="UP001732700"/>
    </source>
</evidence>
<sequence>MTFDTQDDVREYYKNGELRYLTLCCSRHGKTESNSKNMLKPKPTAGLGCKAKVNVVRGKEGKFHISTAILDHNHTLSPHKSQLFRYNKRLDFHVKRRLQLNDRAGIRVNKNFNSFVVAVDGHEKLTFREKECRNYLEKTRRLKLGSGDVEIVREYFMKNAI</sequence>
<dbReference type="EnsemblPlants" id="AVESA.00010b.r2.2CG0314610.1">
    <property type="protein sequence ID" value="AVESA.00010b.r2.2CG0314610.1.CDS.1"/>
    <property type="gene ID" value="AVESA.00010b.r2.2CG0314610"/>
</dbReference>
<organism evidence="1 2">
    <name type="scientific">Avena sativa</name>
    <name type="common">Oat</name>
    <dbReference type="NCBI Taxonomy" id="4498"/>
    <lineage>
        <taxon>Eukaryota</taxon>
        <taxon>Viridiplantae</taxon>
        <taxon>Streptophyta</taxon>
        <taxon>Embryophyta</taxon>
        <taxon>Tracheophyta</taxon>
        <taxon>Spermatophyta</taxon>
        <taxon>Magnoliopsida</taxon>
        <taxon>Liliopsida</taxon>
        <taxon>Poales</taxon>
        <taxon>Poaceae</taxon>
        <taxon>BOP clade</taxon>
        <taxon>Pooideae</taxon>
        <taxon>Poodae</taxon>
        <taxon>Poeae</taxon>
        <taxon>Poeae Chloroplast Group 1 (Aveneae type)</taxon>
        <taxon>Aveninae</taxon>
        <taxon>Avena</taxon>
    </lineage>
</organism>
<evidence type="ECO:0000313" key="1">
    <source>
        <dbReference type="EnsemblPlants" id="AVESA.00010b.r2.2CG0314610.1.CDS.1"/>
    </source>
</evidence>
<name>A0ACD5UTP8_AVESA</name>
<accession>A0ACD5UTP8</accession>
<protein>
    <submittedName>
        <fullName evidence="1">Uncharacterized protein</fullName>
    </submittedName>
</protein>
<reference evidence="1" key="1">
    <citation type="submission" date="2021-05" db="EMBL/GenBank/DDBJ databases">
        <authorList>
            <person name="Scholz U."/>
            <person name="Mascher M."/>
            <person name="Fiebig A."/>
        </authorList>
    </citation>
    <scope>NUCLEOTIDE SEQUENCE [LARGE SCALE GENOMIC DNA]</scope>
</reference>